<comment type="similarity">
    <text evidence="2">Belongs to the NlpA lipoprotein family.</text>
</comment>
<evidence type="ECO:0000256" key="1">
    <source>
        <dbReference type="ARBA" id="ARBA00004635"/>
    </source>
</evidence>
<reference evidence="8 9" key="1">
    <citation type="submission" date="2020-01" db="EMBL/GenBank/DDBJ databases">
        <title>Investigation of new actinobacteria for the biodesulphurisation of diesel fuel.</title>
        <authorList>
            <person name="Athi Narayanan S.M."/>
        </authorList>
    </citation>
    <scope>NUCLEOTIDE SEQUENCE [LARGE SCALE GENOMIC DNA]</scope>
    <source>
        <strain evidence="8 9">213E</strain>
    </source>
</reference>
<keyword evidence="3" id="KW-0732">Signal</keyword>
<keyword evidence="9" id="KW-1185">Reference proteome</keyword>
<dbReference type="Pfam" id="PF03180">
    <property type="entry name" value="Lipoprotein_9"/>
    <property type="match status" value="1"/>
</dbReference>
<evidence type="ECO:0000256" key="6">
    <source>
        <dbReference type="ARBA" id="ARBA00023288"/>
    </source>
</evidence>
<evidence type="ECO:0000256" key="2">
    <source>
        <dbReference type="ARBA" id="ARBA00008973"/>
    </source>
</evidence>
<keyword evidence="4 7" id="KW-0472">Membrane</keyword>
<dbReference type="SUPFAM" id="SSF53850">
    <property type="entry name" value="Periplasmic binding protein-like II"/>
    <property type="match status" value="1"/>
</dbReference>
<dbReference type="Gene3D" id="3.40.190.10">
    <property type="entry name" value="Periplasmic binding protein-like II"/>
    <property type="match status" value="2"/>
</dbReference>
<proteinExistence type="inferred from homology"/>
<keyword evidence="5" id="KW-0564">Palmitate</keyword>
<evidence type="ECO:0000256" key="3">
    <source>
        <dbReference type="ARBA" id="ARBA00022729"/>
    </source>
</evidence>
<dbReference type="InterPro" id="IPR004872">
    <property type="entry name" value="Lipoprotein_NlpA"/>
</dbReference>
<keyword evidence="6" id="KW-0449">Lipoprotein</keyword>
<comment type="subcellular location">
    <subcellularLocation>
        <location evidence="1">Membrane</location>
        <topology evidence="1">Lipid-anchor</topology>
    </subcellularLocation>
</comment>
<protein>
    <submittedName>
        <fullName evidence="8">Metal ABC transporter substrate-binding protein</fullName>
    </submittedName>
</protein>
<dbReference type="Proteomes" id="UP000466307">
    <property type="component" value="Unassembled WGS sequence"/>
</dbReference>
<feature type="transmembrane region" description="Helical" evidence="7">
    <location>
        <begin position="24"/>
        <end position="43"/>
    </location>
</feature>
<evidence type="ECO:0000256" key="5">
    <source>
        <dbReference type="ARBA" id="ARBA00023139"/>
    </source>
</evidence>
<keyword evidence="7" id="KW-0812">Transmembrane</keyword>
<dbReference type="RefSeq" id="WP_059035695.1">
    <property type="nucleotide sequence ID" value="NZ_JAADZU010000027.1"/>
</dbReference>
<dbReference type="GO" id="GO:0016020">
    <property type="term" value="C:membrane"/>
    <property type="evidence" value="ECO:0007669"/>
    <property type="project" value="UniProtKB-SubCell"/>
</dbReference>
<dbReference type="AlphaFoldDB" id="A0A7K3LR09"/>
<evidence type="ECO:0000256" key="7">
    <source>
        <dbReference type="SAM" id="Phobius"/>
    </source>
</evidence>
<sequence length="309" mass="33417">MSTQTSPENDQSEQGFTIVKRKRWPFIVGAVVVIGAIVAAFVYSRVGGSDSAVTESGATLKVAYLESNPAEKAVIDFIRDNVAADYDIKVEGTGIADSTQINRAISEGELAGTIFQHEHWLGQVLDSNPDFKEQAGTGPFFHWIFGIWSDKYSSPQDIPENARVSLLADPANQAQGLWYLEQAGLIKLRAGADVATLTPKDIVENPKNLQFTLLDFGAQPRALSELDAVVGYAESFVAAGISEDKLIFSPPSPNQFASVLTVGSNYVESDNIQNLIKAFKDPRVQKFIATDPETKKLILPADPTAANNG</sequence>
<comment type="caution">
    <text evidence="8">The sequence shown here is derived from an EMBL/GenBank/DDBJ whole genome shotgun (WGS) entry which is preliminary data.</text>
</comment>
<organism evidence="8 9">
    <name type="scientific">Gordonia desulfuricans</name>
    <dbReference type="NCBI Taxonomy" id="89051"/>
    <lineage>
        <taxon>Bacteria</taxon>
        <taxon>Bacillati</taxon>
        <taxon>Actinomycetota</taxon>
        <taxon>Actinomycetes</taxon>
        <taxon>Mycobacteriales</taxon>
        <taxon>Gordoniaceae</taxon>
        <taxon>Gordonia</taxon>
    </lineage>
</organism>
<dbReference type="PANTHER" id="PTHR30429:SF1">
    <property type="entry name" value="D-METHIONINE-BINDING LIPOPROTEIN METQ-RELATED"/>
    <property type="match status" value="1"/>
</dbReference>
<evidence type="ECO:0000313" key="9">
    <source>
        <dbReference type="Proteomes" id="UP000466307"/>
    </source>
</evidence>
<name>A0A7K3LR09_9ACTN</name>
<evidence type="ECO:0000256" key="4">
    <source>
        <dbReference type="ARBA" id="ARBA00023136"/>
    </source>
</evidence>
<keyword evidence="7" id="KW-1133">Transmembrane helix</keyword>
<dbReference type="EMBL" id="JAADZU010000027">
    <property type="protein sequence ID" value="NDK89987.1"/>
    <property type="molecule type" value="Genomic_DNA"/>
</dbReference>
<accession>A0A7K3LR09</accession>
<evidence type="ECO:0000313" key="8">
    <source>
        <dbReference type="EMBL" id="NDK89987.1"/>
    </source>
</evidence>
<dbReference type="PANTHER" id="PTHR30429">
    <property type="entry name" value="D-METHIONINE-BINDING LIPOPROTEIN METQ"/>
    <property type="match status" value="1"/>
</dbReference>
<gene>
    <name evidence="8" type="ORF">GYA93_10395</name>
</gene>